<evidence type="ECO:0000256" key="1">
    <source>
        <dbReference type="SAM" id="MobiDB-lite"/>
    </source>
</evidence>
<keyword evidence="3" id="KW-1185">Reference proteome</keyword>
<sequence>MLLGCTIAHGPPTEIVWPAVGFAGVTYGGFRNACAGESNENNSATTGTKRFFRTSLSPNSP</sequence>
<protein>
    <submittedName>
        <fullName evidence="2">Uncharacterized protein</fullName>
    </submittedName>
</protein>
<evidence type="ECO:0000313" key="2">
    <source>
        <dbReference type="EMBL" id="GAA0707307.1"/>
    </source>
</evidence>
<name>A0ABN1ICR2_9GAMM</name>
<dbReference type="EMBL" id="BAAAEU010000002">
    <property type="protein sequence ID" value="GAA0707307.1"/>
    <property type="molecule type" value="Genomic_DNA"/>
</dbReference>
<comment type="caution">
    <text evidence="2">The sequence shown here is derived from an EMBL/GenBank/DDBJ whole genome shotgun (WGS) entry which is preliminary data.</text>
</comment>
<organism evidence="2 3">
    <name type="scientific">Dokdonella soli</name>
    <dbReference type="NCBI Taxonomy" id="529810"/>
    <lineage>
        <taxon>Bacteria</taxon>
        <taxon>Pseudomonadati</taxon>
        <taxon>Pseudomonadota</taxon>
        <taxon>Gammaproteobacteria</taxon>
        <taxon>Lysobacterales</taxon>
        <taxon>Rhodanobacteraceae</taxon>
        <taxon>Dokdonella</taxon>
    </lineage>
</organism>
<dbReference type="Proteomes" id="UP001501523">
    <property type="component" value="Unassembled WGS sequence"/>
</dbReference>
<gene>
    <name evidence="2" type="ORF">GCM10009105_06010</name>
</gene>
<accession>A0ABN1ICR2</accession>
<feature type="region of interest" description="Disordered" evidence="1">
    <location>
        <begin position="36"/>
        <end position="61"/>
    </location>
</feature>
<reference evidence="2 3" key="1">
    <citation type="journal article" date="2019" name="Int. J. Syst. Evol. Microbiol.">
        <title>The Global Catalogue of Microorganisms (GCM) 10K type strain sequencing project: providing services to taxonomists for standard genome sequencing and annotation.</title>
        <authorList>
            <consortium name="The Broad Institute Genomics Platform"/>
            <consortium name="The Broad Institute Genome Sequencing Center for Infectious Disease"/>
            <person name="Wu L."/>
            <person name="Ma J."/>
        </authorList>
    </citation>
    <scope>NUCLEOTIDE SEQUENCE [LARGE SCALE GENOMIC DNA]</scope>
    <source>
        <strain evidence="2 3">JCM 15421</strain>
    </source>
</reference>
<feature type="compositionally biased region" description="Polar residues" evidence="1">
    <location>
        <begin position="38"/>
        <end position="61"/>
    </location>
</feature>
<proteinExistence type="predicted"/>
<evidence type="ECO:0000313" key="3">
    <source>
        <dbReference type="Proteomes" id="UP001501523"/>
    </source>
</evidence>